<keyword evidence="5" id="KW-0190">Covalent protein-DNA linkage</keyword>
<keyword evidence="2 8" id="KW-0645">Protease</keyword>
<evidence type="ECO:0000256" key="7">
    <source>
        <dbReference type="ARBA" id="ARBA00023239"/>
    </source>
</evidence>
<dbReference type="SUPFAM" id="SSF143081">
    <property type="entry name" value="BB1717-like"/>
    <property type="match status" value="1"/>
</dbReference>
<dbReference type="GO" id="GO:0006508">
    <property type="term" value="P:proteolysis"/>
    <property type="evidence" value="ECO:0007669"/>
    <property type="project" value="UniProtKB-KW"/>
</dbReference>
<dbReference type="GO" id="GO:0003697">
    <property type="term" value="F:single-stranded DNA binding"/>
    <property type="evidence" value="ECO:0007669"/>
    <property type="project" value="InterPro"/>
</dbReference>
<evidence type="ECO:0000256" key="2">
    <source>
        <dbReference type="ARBA" id="ARBA00022670"/>
    </source>
</evidence>
<sequence length="217" mass="24561">MCGRFTQTKSRKEAVEALGGIELPPLFHGRYNIAPTQSVAVIRQEDPSRAEECIWGFKNPRSNGVVINARSETLSERPLFKDLLFTNRCLIPADGFYEWKARQPYYFQTAEKRLFAFAGLWRDGRCVVITRAADANMQGIHDRMPVILPPNRWNDWLLVHPIGKSRLTIVTLDLPPIPEALTARPVSRRVNKVANDDSACLDPGEEQADLSLFPSEE</sequence>
<dbReference type="PANTHER" id="PTHR13604">
    <property type="entry name" value="DC12-RELATED"/>
    <property type="match status" value="1"/>
</dbReference>
<protein>
    <recommendedName>
        <fullName evidence="8">Abasic site processing protein</fullName>
        <ecNumber evidence="8">3.4.-.-</ecNumber>
    </recommendedName>
</protein>
<accession>A0A6C2UM49</accession>
<dbReference type="RefSeq" id="WP_136062827.1">
    <property type="nucleotide sequence ID" value="NZ_CAAHFH010000002.1"/>
</dbReference>
<evidence type="ECO:0000313" key="11">
    <source>
        <dbReference type="Proteomes" id="UP000346198"/>
    </source>
</evidence>
<proteinExistence type="inferred from homology"/>
<keyword evidence="7" id="KW-0456">Lyase</keyword>
<organism evidence="10 11">
    <name type="scientific">Pontiella sulfatireligans</name>
    <dbReference type="NCBI Taxonomy" id="2750658"/>
    <lineage>
        <taxon>Bacteria</taxon>
        <taxon>Pseudomonadati</taxon>
        <taxon>Kiritimatiellota</taxon>
        <taxon>Kiritimatiellia</taxon>
        <taxon>Kiritimatiellales</taxon>
        <taxon>Pontiellaceae</taxon>
        <taxon>Pontiella</taxon>
    </lineage>
</organism>
<dbReference type="PANTHER" id="PTHR13604:SF0">
    <property type="entry name" value="ABASIC SITE PROCESSING PROTEIN HMCES"/>
    <property type="match status" value="1"/>
</dbReference>
<evidence type="ECO:0000256" key="1">
    <source>
        <dbReference type="ARBA" id="ARBA00008136"/>
    </source>
</evidence>
<evidence type="ECO:0000256" key="3">
    <source>
        <dbReference type="ARBA" id="ARBA00022763"/>
    </source>
</evidence>
<evidence type="ECO:0000256" key="9">
    <source>
        <dbReference type="SAM" id="MobiDB-lite"/>
    </source>
</evidence>
<dbReference type="InterPro" id="IPR003738">
    <property type="entry name" value="SRAP"/>
</dbReference>
<dbReference type="Pfam" id="PF02586">
    <property type="entry name" value="SRAP"/>
    <property type="match status" value="1"/>
</dbReference>
<feature type="region of interest" description="Disordered" evidence="9">
    <location>
        <begin position="196"/>
        <end position="217"/>
    </location>
</feature>
<comment type="similarity">
    <text evidence="1 8">Belongs to the SOS response-associated peptidase family.</text>
</comment>
<dbReference type="GO" id="GO:0106300">
    <property type="term" value="P:protein-DNA covalent cross-linking repair"/>
    <property type="evidence" value="ECO:0007669"/>
    <property type="project" value="InterPro"/>
</dbReference>
<dbReference type="Gene3D" id="3.90.1680.10">
    <property type="entry name" value="SOS response associated peptidase-like"/>
    <property type="match status" value="1"/>
</dbReference>
<keyword evidence="3" id="KW-0227">DNA damage</keyword>
<dbReference type="Proteomes" id="UP000346198">
    <property type="component" value="Unassembled WGS sequence"/>
</dbReference>
<dbReference type="AlphaFoldDB" id="A0A6C2UM49"/>
<dbReference type="GO" id="GO:0016829">
    <property type="term" value="F:lyase activity"/>
    <property type="evidence" value="ECO:0007669"/>
    <property type="project" value="UniProtKB-KW"/>
</dbReference>
<evidence type="ECO:0000256" key="8">
    <source>
        <dbReference type="RuleBase" id="RU364100"/>
    </source>
</evidence>
<evidence type="ECO:0000313" key="10">
    <source>
        <dbReference type="EMBL" id="VGO21350.1"/>
    </source>
</evidence>
<evidence type="ECO:0000256" key="5">
    <source>
        <dbReference type="ARBA" id="ARBA00023124"/>
    </source>
</evidence>
<gene>
    <name evidence="10" type="primary">yedK</name>
    <name evidence="10" type="ORF">SCARR_03422</name>
</gene>
<evidence type="ECO:0000256" key="4">
    <source>
        <dbReference type="ARBA" id="ARBA00022801"/>
    </source>
</evidence>
<dbReference type="EMBL" id="CAAHFH010000002">
    <property type="protein sequence ID" value="VGO21350.1"/>
    <property type="molecule type" value="Genomic_DNA"/>
</dbReference>
<reference evidence="10 11" key="1">
    <citation type="submission" date="2019-04" db="EMBL/GenBank/DDBJ databases">
        <authorList>
            <person name="Van Vliet M D."/>
        </authorList>
    </citation>
    <scope>NUCLEOTIDE SEQUENCE [LARGE SCALE GENOMIC DNA]</scope>
    <source>
        <strain evidence="10 11">F21</strain>
    </source>
</reference>
<name>A0A6C2UM49_9BACT</name>
<dbReference type="InterPro" id="IPR036590">
    <property type="entry name" value="SRAP-like"/>
</dbReference>
<keyword evidence="4 8" id="KW-0378">Hydrolase</keyword>
<keyword evidence="6" id="KW-0238">DNA-binding</keyword>
<dbReference type="GO" id="GO:0008233">
    <property type="term" value="F:peptidase activity"/>
    <property type="evidence" value="ECO:0007669"/>
    <property type="project" value="UniProtKB-KW"/>
</dbReference>
<keyword evidence="11" id="KW-1185">Reference proteome</keyword>
<dbReference type="EC" id="3.4.-.-" evidence="8"/>
<evidence type="ECO:0000256" key="6">
    <source>
        <dbReference type="ARBA" id="ARBA00023125"/>
    </source>
</evidence>